<accession>A0A7R9KUD8</accession>
<protein>
    <recommendedName>
        <fullName evidence="3">F-box domain-containing protein</fullName>
    </recommendedName>
</protein>
<proteinExistence type="predicted"/>
<reference evidence="1" key="1">
    <citation type="submission" date="2020-11" db="EMBL/GenBank/DDBJ databases">
        <authorList>
            <person name="Tran Van P."/>
        </authorList>
    </citation>
    <scope>NUCLEOTIDE SEQUENCE</scope>
</reference>
<gene>
    <name evidence="1" type="ORF">OSB1V03_LOCUS8648</name>
</gene>
<dbReference type="SUPFAM" id="SSF81383">
    <property type="entry name" value="F-box domain"/>
    <property type="match status" value="1"/>
</dbReference>
<evidence type="ECO:0000313" key="2">
    <source>
        <dbReference type="Proteomes" id="UP000759131"/>
    </source>
</evidence>
<dbReference type="EMBL" id="CAJPIZ010005487">
    <property type="protein sequence ID" value="CAG2108656.1"/>
    <property type="molecule type" value="Genomic_DNA"/>
</dbReference>
<name>A0A7R9KUD8_9ACAR</name>
<dbReference type="Proteomes" id="UP000759131">
    <property type="component" value="Unassembled WGS sequence"/>
</dbReference>
<dbReference type="Gene3D" id="3.80.10.10">
    <property type="entry name" value="Ribonuclease Inhibitor"/>
    <property type="match status" value="1"/>
</dbReference>
<evidence type="ECO:0000313" key="1">
    <source>
        <dbReference type="EMBL" id="CAD7628226.1"/>
    </source>
</evidence>
<dbReference type="SUPFAM" id="SSF52047">
    <property type="entry name" value="RNI-like"/>
    <property type="match status" value="1"/>
</dbReference>
<dbReference type="OrthoDB" id="3219396at2759"/>
<evidence type="ECO:0008006" key="3">
    <source>
        <dbReference type="Google" id="ProtNLM"/>
    </source>
</evidence>
<dbReference type="EMBL" id="OC860062">
    <property type="protein sequence ID" value="CAD7628226.1"/>
    <property type="molecule type" value="Genomic_DNA"/>
</dbReference>
<sequence>MAQQMRYLKASLETTDGGYEDIRQQPKIYAKNSLDRFGDDLCALIVSYLTFEDRFRYECVSKQFRRTVFGSVVDITFIDRYIHRVLNEKTIDRQMLATIAIKCTNIQIIDFREMYLYESRVPEVLAIFRDNCRHLREIYCNVIYNKIEWFHGLGSLVTRIGRVAYTPSDTFRYCNRLSELVAKYLPQMFPDSDRNPVHTLKRLSLEYYGRVEDNQLLAAIVANNQSLASLTVTKVMAITVEFITEFTDLLSRLPQLRQLSLNLHVTGIPYSVDEFLRTIAANCKQLKRLSFGTVTHSCVLTLDSLLYFSQLKRLDLTLNLLIGDYRDIESQFMDPLTLCHGLTHLTLNVWNMNTKFITYCGNRWPRLQYLAICDKYYIIDNVCLDHISRLPALQTLVFECNIGFGVNDHDFEDLLSRSPKLKNIETKGNNISKCYLK</sequence>
<dbReference type="InterPro" id="IPR032675">
    <property type="entry name" value="LRR_dom_sf"/>
</dbReference>
<dbReference type="InterPro" id="IPR036047">
    <property type="entry name" value="F-box-like_dom_sf"/>
</dbReference>
<dbReference type="AlphaFoldDB" id="A0A7R9KUD8"/>
<keyword evidence="2" id="KW-1185">Reference proteome</keyword>
<organism evidence="1">
    <name type="scientific">Medioppia subpectinata</name>
    <dbReference type="NCBI Taxonomy" id="1979941"/>
    <lineage>
        <taxon>Eukaryota</taxon>
        <taxon>Metazoa</taxon>
        <taxon>Ecdysozoa</taxon>
        <taxon>Arthropoda</taxon>
        <taxon>Chelicerata</taxon>
        <taxon>Arachnida</taxon>
        <taxon>Acari</taxon>
        <taxon>Acariformes</taxon>
        <taxon>Sarcoptiformes</taxon>
        <taxon>Oribatida</taxon>
        <taxon>Brachypylina</taxon>
        <taxon>Oppioidea</taxon>
        <taxon>Oppiidae</taxon>
        <taxon>Medioppia</taxon>
    </lineage>
</organism>